<proteinExistence type="predicted"/>
<accession>A0A1V4J5I3</accession>
<sequence>MVQVLLTHLSPKLVALADSVGGIFSVGKKPDIPVLEVFCILSRLSVTDIIGITRTDRGSYRNLPWDVSDLEKTSLLLPVPIIKTDFSCLGRDKNPREQIYMAFKSLETCGSATALRKSPTARRLKNPAVPEKE</sequence>
<dbReference type="EMBL" id="LSYS01008977">
    <property type="protein sequence ID" value="OPJ67523.1"/>
    <property type="molecule type" value="Genomic_DNA"/>
</dbReference>
<name>A0A1V4J5I3_PATFA</name>
<evidence type="ECO:0000313" key="2">
    <source>
        <dbReference type="Proteomes" id="UP000190648"/>
    </source>
</evidence>
<gene>
    <name evidence="1" type="ORF">AV530_004527</name>
</gene>
<evidence type="ECO:0000313" key="1">
    <source>
        <dbReference type="EMBL" id="OPJ67523.1"/>
    </source>
</evidence>
<comment type="caution">
    <text evidence="1">The sequence shown here is derived from an EMBL/GenBank/DDBJ whole genome shotgun (WGS) entry which is preliminary data.</text>
</comment>
<keyword evidence="2" id="KW-1185">Reference proteome</keyword>
<organism evidence="1 2">
    <name type="scientific">Patagioenas fasciata monilis</name>
    <dbReference type="NCBI Taxonomy" id="372326"/>
    <lineage>
        <taxon>Eukaryota</taxon>
        <taxon>Metazoa</taxon>
        <taxon>Chordata</taxon>
        <taxon>Craniata</taxon>
        <taxon>Vertebrata</taxon>
        <taxon>Euteleostomi</taxon>
        <taxon>Archelosauria</taxon>
        <taxon>Archosauria</taxon>
        <taxon>Dinosauria</taxon>
        <taxon>Saurischia</taxon>
        <taxon>Theropoda</taxon>
        <taxon>Coelurosauria</taxon>
        <taxon>Aves</taxon>
        <taxon>Neognathae</taxon>
        <taxon>Neoaves</taxon>
        <taxon>Columbimorphae</taxon>
        <taxon>Columbiformes</taxon>
        <taxon>Columbidae</taxon>
        <taxon>Patagioenas</taxon>
    </lineage>
</organism>
<dbReference type="AlphaFoldDB" id="A0A1V4J5I3"/>
<dbReference type="Proteomes" id="UP000190648">
    <property type="component" value="Unassembled WGS sequence"/>
</dbReference>
<reference evidence="1 2" key="1">
    <citation type="submission" date="2016-02" db="EMBL/GenBank/DDBJ databases">
        <title>Band-tailed pigeon sequencing and assembly.</title>
        <authorList>
            <person name="Soares A.E."/>
            <person name="Novak B.J."/>
            <person name="Rice E.S."/>
            <person name="O'Connell B."/>
            <person name="Chang D."/>
            <person name="Weber S."/>
            <person name="Shapiro B."/>
        </authorList>
    </citation>
    <scope>NUCLEOTIDE SEQUENCE [LARGE SCALE GENOMIC DNA]</scope>
    <source>
        <strain evidence="1">BTP2013</strain>
        <tissue evidence="1">Blood</tissue>
    </source>
</reference>
<protein>
    <submittedName>
        <fullName evidence="1">Uncharacterized protein</fullName>
    </submittedName>
</protein>